<dbReference type="GO" id="GO:0003723">
    <property type="term" value="F:RNA binding"/>
    <property type="evidence" value="ECO:0007669"/>
    <property type="project" value="InterPro"/>
</dbReference>
<evidence type="ECO:0000256" key="1">
    <source>
        <dbReference type="ARBA" id="ARBA00009375"/>
    </source>
</evidence>
<evidence type="ECO:0000259" key="8">
    <source>
        <dbReference type="Pfam" id="PF01416"/>
    </source>
</evidence>
<name>A0A248LHL3_9NEIS</name>
<dbReference type="GO" id="GO:0160147">
    <property type="term" value="F:tRNA pseudouridine(38-40) synthase activity"/>
    <property type="evidence" value="ECO:0007669"/>
    <property type="project" value="UniProtKB-EC"/>
</dbReference>
<dbReference type="NCBIfam" id="TIGR00071">
    <property type="entry name" value="hisT_truA"/>
    <property type="match status" value="1"/>
</dbReference>
<dbReference type="HAMAP" id="MF_00171">
    <property type="entry name" value="TruA"/>
    <property type="match status" value="1"/>
</dbReference>
<evidence type="ECO:0000313" key="10">
    <source>
        <dbReference type="Proteomes" id="UP000197424"/>
    </source>
</evidence>
<dbReference type="CDD" id="cd02570">
    <property type="entry name" value="PseudoU_synth_EcTruA"/>
    <property type="match status" value="1"/>
</dbReference>
<comment type="similarity">
    <text evidence="1 4 7">Belongs to the tRNA pseudouridine synthase TruA family.</text>
</comment>
<dbReference type="SUPFAM" id="SSF55120">
    <property type="entry name" value="Pseudouridine synthase"/>
    <property type="match status" value="1"/>
</dbReference>
<dbReference type="Proteomes" id="UP000197424">
    <property type="component" value="Chromosome"/>
</dbReference>
<evidence type="ECO:0000256" key="3">
    <source>
        <dbReference type="ARBA" id="ARBA00023235"/>
    </source>
</evidence>
<organism evidence="9 10">
    <name type="scientific">Laribacter hongkongensis</name>
    <dbReference type="NCBI Taxonomy" id="168471"/>
    <lineage>
        <taxon>Bacteria</taxon>
        <taxon>Pseudomonadati</taxon>
        <taxon>Pseudomonadota</taxon>
        <taxon>Betaproteobacteria</taxon>
        <taxon>Neisseriales</taxon>
        <taxon>Aquaspirillaceae</taxon>
        <taxon>Laribacter</taxon>
    </lineage>
</organism>
<dbReference type="Gene3D" id="3.30.70.660">
    <property type="entry name" value="Pseudouridine synthase I, catalytic domain, C-terminal subdomain"/>
    <property type="match status" value="1"/>
</dbReference>
<dbReference type="InterPro" id="IPR001406">
    <property type="entry name" value="PsdUridine_synth_TruA"/>
</dbReference>
<comment type="caution">
    <text evidence="4">Lacks conserved residue(s) required for the propagation of feature annotation.</text>
</comment>
<dbReference type="PANTHER" id="PTHR11142">
    <property type="entry name" value="PSEUDOURIDYLATE SYNTHASE"/>
    <property type="match status" value="1"/>
</dbReference>
<evidence type="ECO:0000256" key="6">
    <source>
        <dbReference type="PIRSR" id="PIRSR001430-2"/>
    </source>
</evidence>
<dbReference type="InterPro" id="IPR020097">
    <property type="entry name" value="PsdUridine_synth_TruA_a/b_dom"/>
</dbReference>
<sequence length="283" mass="30296">MPAFSLTGRAGPCSGDGCAGEPVDGMRIALGLEYDGRGFAGWQRQPDQDTVQGALEGALSQIAGHPVGVLAAGRTDAGVHASQQVVHFDTGVERPLTAWVRGVNRFLPPGVAVLWAQPVAEDFHARFSACSRSYSYYLMNHPVRPALGAGRVGWFHAPLDVPAMQAAAGLLLGQHDFSSFRAAECQAKTPVKTLARFDISEHDGLIRFDLQADAFLHHMVRNLVGALVYVGKGAHAPEWMAGLLAARDRTQAPPTFMPDGLYLTAVGYPSHFGLPAACRRVFL</sequence>
<keyword evidence="3 4" id="KW-0413">Isomerase</keyword>
<dbReference type="InterPro" id="IPR020095">
    <property type="entry name" value="PsdUridine_synth_TruA_C"/>
</dbReference>
<feature type="domain" description="Pseudouridine synthase I TruA alpha/beta" evidence="8">
    <location>
        <begin position="167"/>
        <end position="269"/>
    </location>
</feature>
<evidence type="ECO:0000313" key="9">
    <source>
        <dbReference type="EMBL" id="ASJ24237.1"/>
    </source>
</evidence>
<gene>
    <name evidence="4" type="primary">truA</name>
    <name evidence="9" type="ORF">LHGZ1_1406</name>
</gene>
<comment type="catalytic activity">
    <reaction evidence="4 7">
        <text>uridine(38/39/40) in tRNA = pseudouridine(38/39/40) in tRNA</text>
        <dbReference type="Rhea" id="RHEA:22376"/>
        <dbReference type="Rhea" id="RHEA-COMP:10085"/>
        <dbReference type="Rhea" id="RHEA-COMP:10087"/>
        <dbReference type="ChEBI" id="CHEBI:65314"/>
        <dbReference type="ChEBI" id="CHEBI:65315"/>
        <dbReference type="EC" id="5.4.99.12"/>
    </reaction>
</comment>
<reference evidence="10" key="1">
    <citation type="submission" date="2017-06" db="EMBL/GenBank/DDBJ databases">
        <title>Whole genome sequence of Laribacter hongkongensis LHGZ1.</title>
        <authorList>
            <person name="Chen D."/>
            <person name="Wu H."/>
            <person name="Chen J."/>
        </authorList>
    </citation>
    <scope>NUCLEOTIDE SEQUENCE [LARGE SCALE GENOMIC DNA]</scope>
    <source>
        <strain evidence="10">LHGZ1</strain>
    </source>
</reference>
<protein>
    <recommendedName>
        <fullName evidence="4">tRNA pseudouridine synthase A</fullName>
        <ecNumber evidence="4">5.4.99.12</ecNumber>
    </recommendedName>
    <alternativeName>
        <fullName evidence="4">tRNA pseudouridine(38-40) synthase</fullName>
    </alternativeName>
    <alternativeName>
        <fullName evidence="4">tRNA pseudouridylate synthase I</fullName>
    </alternativeName>
    <alternativeName>
        <fullName evidence="4">tRNA-uridine isomerase I</fullName>
    </alternativeName>
</protein>
<feature type="active site" description="Nucleophile" evidence="4 5">
    <location>
        <position position="76"/>
    </location>
</feature>
<dbReference type="FunFam" id="3.30.70.580:FF:000001">
    <property type="entry name" value="tRNA pseudouridine synthase A"/>
    <property type="match status" value="1"/>
</dbReference>
<dbReference type="InterPro" id="IPR020094">
    <property type="entry name" value="TruA/RsuA/RluB/E/F_N"/>
</dbReference>
<feature type="binding site" evidence="4 6">
    <location>
        <position position="134"/>
    </location>
    <ligand>
        <name>substrate</name>
    </ligand>
</feature>
<dbReference type="InterPro" id="IPR020103">
    <property type="entry name" value="PsdUridine_synth_cat_dom_sf"/>
</dbReference>
<dbReference type="AlphaFoldDB" id="A0A248LHL3"/>
<evidence type="ECO:0000256" key="2">
    <source>
        <dbReference type="ARBA" id="ARBA00022694"/>
    </source>
</evidence>
<evidence type="ECO:0000256" key="4">
    <source>
        <dbReference type="HAMAP-Rule" id="MF_00171"/>
    </source>
</evidence>
<keyword evidence="2 4" id="KW-0819">tRNA processing</keyword>
<dbReference type="Pfam" id="PF01416">
    <property type="entry name" value="PseudoU_synth_1"/>
    <property type="match status" value="2"/>
</dbReference>
<dbReference type="PIRSF" id="PIRSF001430">
    <property type="entry name" value="tRNA_psdUrid_synth"/>
    <property type="match status" value="1"/>
</dbReference>
<dbReference type="GO" id="GO:0031119">
    <property type="term" value="P:tRNA pseudouridine synthesis"/>
    <property type="evidence" value="ECO:0007669"/>
    <property type="project" value="UniProtKB-UniRule"/>
</dbReference>
<dbReference type="PANTHER" id="PTHR11142:SF0">
    <property type="entry name" value="TRNA PSEUDOURIDINE SYNTHASE-LIKE 1"/>
    <property type="match status" value="1"/>
</dbReference>
<comment type="function">
    <text evidence="4">Formation of pseudouridine at positions 38, 39 and 40 in the anticodon stem and loop of transfer RNAs.</text>
</comment>
<dbReference type="Gene3D" id="3.30.70.580">
    <property type="entry name" value="Pseudouridine synthase I, catalytic domain, N-terminal subdomain"/>
    <property type="match status" value="1"/>
</dbReference>
<dbReference type="EC" id="5.4.99.12" evidence="4"/>
<dbReference type="EMBL" id="CP022115">
    <property type="protein sequence ID" value="ASJ24237.1"/>
    <property type="molecule type" value="Genomic_DNA"/>
</dbReference>
<evidence type="ECO:0000256" key="5">
    <source>
        <dbReference type="PIRSR" id="PIRSR001430-1"/>
    </source>
</evidence>
<feature type="domain" description="Pseudouridine synthase I TruA alpha/beta" evidence="8">
    <location>
        <begin position="33"/>
        <end position="127"/>
    </location>
</feature>
<accession>A0A248LHL3</accession>
<proteinExistence type="inferred from homology"/>
<comment type="subunit">
    <text evidence="4">Homodimer.</text>
</comment>
<evidence type="ECO:0000256" key="7">
    <source>
        <dbReference type="RuleBase" id="RU003792"/>
    </source>
</evidence>